<name>A0A501X1I5_9GAMM</name>
<dbReference type="Proteomes" id="UP000315901">
    <property type="component" value="Unassembled WGS sequence"/>
</dbReference>
<keyword evidence="1" id="KW-0812">Transmembrane</keyword>
<organism evidence="2 3">
    <name type="scientific">Maribrevibacterium harenarium</name>
    <dbReference type="NCBI Taxonomy" id="2589817"/>
    <lineage>
        <taxon>Bacteria</taxon>
        <taxon>Pseudomonadati</taxon>
        <taxon>Pseudomonadota</taxon>
        <taxon>Gammaproteobacteria</taxon>
        <taxon>Oceanospirillales</taxon>
        <taxon>Oceanospirillaceae</taxon>
        <taxon>Maribrevibacterium</taxon>
    </lineage>
</organism>
<evidence type="ECO:0000313" key="3">
    <source>
        <dbReference type="Proteomes" id="UP000315901"/>
    </source>
</evidence>
<dbReference type="OrthoDB" id="5917030at2"/>
<accession>A0A501X1I5</accession>
<keyword evidence="3" id="KW-1185">Reference proteome</keyword>
<evidence type="ECO:0000256" key="1">
    <source>
        <dbReference type="SAM" id="Phobius"/>
    </source>
</evidence>
<feature type="transmembrane region" description="Helical" evidence="1">
    <location>
        <begin position="6"/>
        <end position="29"/>
    </location>
</feature>
<keyword evidence="1" id="KW-0472">Membrane</keyword>
<sequence length="152" mass="17110">MDDDTLAPFVDALASALIMMVLVSIFFLVQTATSITAAAKLTTISDKEVDEQKPLFTPIIYRDVVEYQLDNNRFRYIVNFKLDDVHKDIIKDRLKDAKEIKVTINSNDSQKKSVVNIIAFINAMKLGEKVKVNSEILPSESVLSSLSWTVVK</sequence>
<dbReference type="AlphaFoldDB" id="A0A501X1I5"/>
<comment type="caution">
    <text evidence="2">The sequence shown here is derived from an EMBL/GenBank/DDBJ whole genome shotgun (WGS) entry which is preliminary data.</text>
</comment>
<dbReference type="RefSeq" id="WP_140587577.1">
    <property type="nucleotide sequence ID" value="NZ_VFRR01000006.1"/>
</dbReference>
<proteinExistence type="predicted"/>
<reference evidence="2 3" key="1">
    <citation type="submission" date="2019-06" db="EMBL/GenBank/DDBJ databases">
        <title>A novel bacterium of genus Marinomonas, isolated from coastal sand.</title>
        <authorList>
            <person name="Huang H."/>
            <person name="Mo K."/>
            <person name="Hu Y."/>
        </authorList>
    </citation>
    <scope>NUCLEOTIDE SEQUENCE [LARGE SCALE GENOMIC DNA]</scope>
    <source>
        <strain evidence="2 3">HB171799</strain>
    </source>
</reference>
<dbReference type="EMBL" id="VFRR01000006">
    <property type="protein sequence ID" value="TPE54306.1"/>
    <property type="molecule type" value="Genomic_DNA"/>
</dbReference>
<keyword evidence="1" id="KW-1133">Transmembrane helix</keyword>
<gene>
    <name evidence="2" type="ORF">FJM67_05000</name>
</gene>
<evidence type="ECO:0000313" key="2">
    <source>
        <dbReference type="EMBL" id="TPE54306.1"/>
    </source>
</evidence>
<protein>
    <submittedName>
        <fullName evidence="2">Uncharacterized protein</fullName>
    </submittedName>
</protein>